<evidence type="ECO:0000313" key="10">
    <source>
        <dbReference type="EMBL" id="NMF87068.1"/>
    </source>
</evidence>
<evidence type="ECO:0000256" key="7">
    <source>
        <dbReference type="SAM" id="MobiDB-lite"/>
    </source>
</evidence>
<feature type="transmembrane region" description="Helical" evidence="8">
    <location>
        <begin position="85"/>
        <end position="106"/>
    </location>
</feature>
<feature type="region of interest" description="Disordered" evidence="7">
    <location>
        <begin position="408"/>
        <end position="431"/>
    </location>
</feature>
<feature type="transmembrane region" description="Helical" evidence="8">
    <location>
        <begin position="21"/>
        <end position="42"/>
    </location>
</feature>
<evidence type="ECO:0000313" key="11">
    <source>
        <dbReference type="Proteomes" id="UP000652074"/>
    </source>
</evidence>
<feature type="transmembrane region" description="Helical" evidence="8">
    <location>
        <begin position="380"/>
        <end position="399"/>
    </location>
</feature>
<evidence type="ECO:0000256" key="1">
    <source>
        <dbReference type="ARBA" id="ARBA00004651"/>
    </source>
</evidence>
<evidence type="ECO:0000256" key="2">
    <source>
        <dbReference type="ARBA" id="ARBA00022448"/>
    </source>
</evidence>
<feature type="transmembrane region" description="Helical" evidence="8">
    <location>
        <begin position="259"/>
        <end position="282"/>
    </location>
</feature>
<evidence type="ECO:0000256" key="8">
    <source>
        <dbReference type="SAM" id="Phobius"/>
    </source>
</evidence>
<proteinExistence type="predicted"/>
<evidence type="ECO:0000256" key="6">
    <source>
        <dbReference type="ARBA" id="ARBA00023136"/>
    </source>
</evidence>
<sequence>MSVERNATGAWAPLLHRPFRALWIAAIAVNLSMWMQNIGAAWMMTELRPDSPLMVSLVQTAMALPAFLLGLPSGVIADLVNRRRLLLITQTCSLACACLLAATALAGGIGAWLLLGLTFALGCSNAFGMAAWIAANIDSAPKGQIPAAIALSTVTPNIARVVGPAAAGALIAFAGVPTLFVVVAVGFLISLGLLRALPDTDLRPGLPPERLWSGIRSGVRYMQHSAQLRLALRLVFAFVTAGSAIWALLPLVARDQLGLAAGGFSLLLGSLGAGAVIAALQVTRLYRRFSVRRIVTGGGLLFMAVTALIPVVHNLFVMSALLFVGGMAWMAVNTTTGTVIQTSAAAWVRARVASVYLLVIMGAMAAGGVLWGAIAERMGVGASLWIAAGSIAAGLMLTGRARMQMGSESDFSVADTQETGPAASPADHEQGPVAVEITYHVPAERREEFVRAAHELGISRRRNGAIAWRLYRDLEHTDCLAERFLVDSWLDYLRQRDRVTRQDRDIERRLEALTTDGNSRTRRFIAEA</sequence>
<name>A0ABX1MGJ6_9RHOO</name>
<evidence type="ECO:0000256" key="3">
    <source>
        <dbReference type="ARBA" id="ARBA00022475"/>
    </source>
</evidence>
<keyword evidence="4 8" id="KW-0812">Transmembrane</keyword>
<organism evidence="10 11">
    <name type="scientific">Aromatoleum petrolei</name>
    <dbReference type="NCBI Taxonomy" id="76116"/>
    <lineage>
        <taxon>Bacteria</taxon>
        <taxon>Pseudomonadati</taxon>
        <taxon>Pseudomonadota</taxon>
        <taxon>Betaproteobacteria</taxon>
        <taxon>Rhodocyclales</taxon>
        <taxon>Rhodocyclaceae</taxon>
        <taxon>Aromatoleum</taxon>
    </lineage>
</organism>
<keyword evidence="3" id="KW-1003">Cell membrane</keyword>
<dbReference type="CDD" id="cd06173">
    <property type="entry name" value="MFS_MefA_like"/>
    <property type="match status" value="1"/>
</dbReference>
<feature type="transmembrane region" description="Helical" evidence="8">
    <location>
        <begin position="318"/>
        <end position="340"/>
    </location>
</feature>
<feature type="domain" description="Major facilitator superfamily (MFS) profile" evidence="9">
    <location>
        <begin position="18"/>
        <end position="406"/>
    </location>
</feature>
<dbReference type="EMBL" id="WTVR01000002">
    <property type="protein sequence ID" value="NMF87068.1"/>
    <property type="molecule type" value="Genomic_DNA"/>
</dbReference>
<comment type="subcellular location">
    <subcellularLocation>
        <location evidence="1">Cell membrane</location>
        <topology evidence="1">Multi-pass membrane protein</topology>
    </subcellularLocation>
</comment>
<feature type="transmembrane region" description="Helical" evidence="8">
    <location>
        <begin position="352"/>
        <end position="374"/>
    </location>
</feature>
<keyword evidence="6 8" id="KW-0472">Membrane</keyword>
<reference evidence="10 11" key="1">
    <citation type="submission" date="2019-12" db="EMBL/GenBank/DDBJ databases">
        <title>Comparative genomics gives insights into the taxonomy of the Azoarcus-Aromatoleum group and reveals separate origins of nif in the plant-associated Azoarcus and non-plant-associated Aromatoleum sub-groups.</title>
        <authorList>
            <person name="Lafos M."/>
            <person name="Maluk M."/>
            <person name="Batista M."/>
            <person name="Junghare M."/>
            <person name="Carmona M."/>
            <person name="Faoro H."/>
            <person name="Cruz L.M."/>
            <person name="Battistoni F."/>
            <person name="De Souza E."/>
            <person name="Pedrosa F."/>
            <person name="Chen W.-M."/>
            <person name="Poole P.S."/>
            <person name="Dixon R.A."/>
            <person name="James E.K."/>
        </authorList>
    </citation>
    <scope>NUCLEOTIDE SEQUENCE [LARGE SCALE GENOMIC DNA]</scope>
    <source>
        <strain evidence="10 11">ToN1</strain>
    </source>
</reference>
<dbReference type="InterPro" id="IPR010290">
    <property type="entry name" value="TM_effector"/>
</dbReference>
<dbReference type="PANTHER" id="PTHR23513:SF11">
    <property type="entry name" value="STAPHYLOFERRIN A TRANSPORTER"/>
    <property type="match status" value="1"/>
</dbReference>
<accession>A0ABX1MGJ6</accession>
<keyword evidence="11" id="KW-1185">Reference proteome</keyword>
<dbReference type="Proteomes" id="UP000652074">
    <property type="component" value="Unassembled WGS sequence"/>
</dbReference>
<feature type="transmembrane region" description="Helical" evidence="8">
    <location>
        <begin position="169"/>
        <end position="194"/>
    </location>
</feature>
<dbReference type="SUPFAM" id="SSF103473">
    <property type="entry name" value="MFS general substrate transporter"/>
    <property type="match status" value="1"/>
</dbReference>
<dbReference type="RefSeq" id="WP_169204539.1">
    <property type="nucleotide sequence ID" value="NZ_CP059560.1"/>
</dbReference>
<dbReference type="Gene3D" id="1.20.1250.20">
    <property type="entry name" value="MFS general substrate transporter like domains"/>
    <property type="match status" value="1"/>
</dbReference>
<comment type="caution">
    <text evidence="10">The sequence shown here is derived from an EMBL/GenBank/DDBJ whole genome shotgun (WGS) entry which is preliminary data.</text>
</comment>
<dbReference type="InterPro" id="IPR020846">
    <property type="entry name" value="MFS_dom"/>
</dbReference>
<dbReference type="InterPro" id="IPR036259">
    <property type="entry name" value="MFS_trans_sf"/>
</dbReference>
<dbReference type="PROSITE" id="PS50850">
    <property type="entry name" value="MFS"/>
    <property type="match status" value="1"/>
</dbReference>
<keyword evidence="5 8" id="KW-1133">Transmembrane helix</keyword>
<gene>
    <name evidence="10" type="ORF">GPA26_01100</name>
</gene>
<evidence type="ECO:0000256" key="5">
    <source>
        <dbReference type="ARBA" id="ARBA00022989"/>
    </source>
</evidence>
<feature type="transmembrane region" description="Helical" evidence="8">
    <location>
        <begin position="54"/>
        <end position="73"/>
    </location>
</feature>
<dbReference type="PANTHER" id="PTHR23513">
    <property type="entry name" value="INTEGRAL MEMBRANE EFFLUX PROTEIN-RELATED"/>
    <property type="match status" value="1"/>
</dbReference>
<feature type="compositionally biased region" description="Polar residues" evidence="7">
    <location>
        <begin position="408"/>
        <end position="419"/>
    </location>
</feature>
<feature type="transmembrane region" description="Helical" evidence="8">
    <location>
        <begin position="230"/>
        <end position="253"/>
    </location>
</feature>
<protein>
    <submittedName>
        <fullName evidence="10">MFS transporter</fullName>
    </submittedName>
</protein>
<evidence type="ECO:0000259" key="9">
    <source>
        <dbReference type="PROSITE" id="PS50850"/>
    </source>
</evidence>
<dbReference type="Pfam" id="PF05977">
    <property type="entry name" value="MFS_3"/>
    <property type="match status" value="1"/>
</dbReference>
<evidence type="ECO:0000256" key="4">
    <source>
        <dbReference type="ARBA" id="ARBA00022692"/>
    </source>
</evidence>
<feature type="transmembrane region" description="Helical" evidence="8">
    <location>
        <begin position="294"/>
        <end position="312"/>
    </location>
</feature>
<keyword evidence="2" id="KW-0813">Transport</keyword>